<sequence length="700" mass="77149">MSGKRLLDAIQLLNVAKSVAGKRLAVRQHQLDIFTRTSSLTKGIKAQADGLIITAQAAAALAKRFNEPHPSDLSPKSQSADAPRSGYEQSHAAASLSPEEARRLQRQSETQIPSTAAEHTVRDGTSQVDISTQQETYYKPSQESTPELSGLPRVKLPKNASDTQRNVQNEINADVFHSSAGPEKPSAEKDEIPEEMMSEIFHSPRVARMLSKKPAASAKGLPGARVSEEIASAIPKATPATAAEQPRSRENYKMVESRIPSSRLGRLWQYGGLATSMAFGAVGEGLRRVSGSKEDSTGSLMFSAGNMERLVAKLSKMRGAALKLGQMLSFQDSKMLPESINIVLQRVQDRADYMPASQRDKVLADNLGPNWRDLYSSFDEVPMAAASIGQVHGAVLKKTGQPVAVKVQYPGVADSIDSDLNNLSLLLTASRLLPRGLYLDKTIANARTELAWECDYIREAECGNRFRDLLQDDSVFLVPEIIPEASGRHVLTMERLEGIAVTKIQDFSQEQRNWIGTQILRLCLREIAEFKYMQTDPNWTNFLYNAKTNRLELLDFGASREYPDEFITKYIQTLLAASRDDRETCHRLSIELGYLTGHESKAMVDAHVTSILTLAEPFMNSSPDVYNFSNQTITDRVRGLIPVMIHERLAPPPEETYSLHRKLSGAFLLCARLGSQVRCKDLFADAMKKADASGVGAGSQ</sequence>
<comment type="similarity">
    <text evidence="1">Belongs to the protein kinase superfamily. ADCK protein kinase family.</text>
</comment>
<feature type="region of interest" description="Disordered" evidence="5">
    <location>
        <begin position="173"/>
        <end position="192"/>
    </location>
</feature>
<dbReference type="InterPro" id="IPR004147">
    <property type="entry name" value="ABC1_dom"/>
</dbReference>
<dbReference type="STRING" id="1392250.A0A2I2G9C0"/>
<dbReference type="GeneID" id="36554443"/>
<keyword evidence="4" id="KW-0067">ATP-binding</keyword>
<keyword evidence="3" id="KW-0547">Nucleotide-binding</keyword>
<comment type="caution">
    <text evidence="7">The sequence shown here is derived from an EMBL/GenBank/DDBJ whole genome shotgun (WGS) entry which is preliminary data.</text>
</comment>
<dbReference type="VEuPathDB" id="FungiDB:P170DRAFT_408739"/>
<dbReference type="AlphaFoldDB" id="A0A2I2G9C0"/>
<evidence type="ECO:0000256" key="4">
    <source>
        <dbReference type="ARBA" id="ARBA00022840"/>
    </source>
</evidence>
<organism evidence="7 8">
    <name type="scientific">Aspergillus steynii IBT 23096</name>
    <dbReference type="NCBI Taxonomy" id="1392250"/>
    <lineage>
        <taxon>Eukaryota</taxon>
        <taxon>Fungi</taxon>
        <taxon>Dikarya</taxon>
        <taxon>Ascomycota</taxon>
        <taxon>Pezizomycotina</taxon>
        <taxon>Eurotiomycetes</taxon>
        <taxon>Eurotiomycetidae</taxon>
        <taxon>Eurotiales</taxon>
        <taxon>Aspergillaceae</taxon>
        <taxon>Aspergillus</taxon>
        <taxon>Aspergillus subgen. Circumdati</taxon>
    </lineage>
</organism>
<evidence type="ECO:0000256" key="5">
    <source>
        <dbReference type="SAM" id="MobiDB-lite"/>
    </source>
</evidence>
<evidence type="ECO:0000256" key="3">
    <source>
        <dbReference type="ARBA" id="ARBA00022741"/>
    </source>
</evidence>
<dbReference type="GO" id="GO:0006744">
    <property type="term" value="P:ubiquinone biosynthetic process"/>
    <property type="evidence" value="ECO:0007669"/>
    <property type="project" value="TreeGrafter"/>
</dbReference>
<evidence type="ECO:0000259" key="6">
    <source>
        <dbReference type="Pfam" id="PF03109"/>
    </source>
</evidence>
<dbReference type="CDD" id="cd13970">
    <property type="entry name" value="ABC1_ADCK3"/>
    <property type="match status" value="1"/>
</dbReference>
<dbReference type="RefSeq" id="XP_024704760.1">
    <property type="nucleotide sequence ID" value="XM_024846744.1"/>
</dbReference>
<evidence type="ECO:0000256" key="2">
    <source>
        <dbReference type="ARBA" id="ARBA00022679"/>
    </source>
</evidence>
<dbReference type="PANTHER" id="PTHR43851">
    <property type="match status" value="1"/>
</dbReference>
<evidence type="ECO:0000313" key="7">
    <source>
        <dbReference type="EMBL" id="PLB49458.1"/>
    </source>
</evidence>
<evidence type="ECO:0000313" key="8">
    <source>
        <dbReference type="Proteomes" id="UP000234275"/>
    </source>
</evidence>
<protein>
    <submittedName>
        <fullName evidence="7">Putative molecular chaperone</fullName>
    </submittedName>
</protein>
<dbReference type="InterPro" id="IPR034646">
    <property type="entry name" value="ADCK3_dom"/>
</dbReference>
<dbReference type="Pfam" id="PF03109">
    <property type="entry name" value="ABC1"/>
    <property type="match status" value="1"/>
</dbReference>
<dbReference type="InterPro" id="IPR011009">
    <property type="entry name" value="Kinase-like_dom_sf"/>
</dbReference>
<reference evidence="7 8" key="1">
    <citation type="submission" date="2016-12" db="EMBL/GenBank/DDBJ databases">
        <title>The genomes of Aspergillus section Nigri reveals drivers in fungal speciation.</title>
        <authorList>
            <consortium name="DOE Joint Genome Institute"/>
            <person name="Vesth T.C."/>
            <person name="Nybo J."/>
            <person name="Theobald S."/>
            <person name="Brandl J."/>
            <person name="Frisvad J.C."/>
            <person name="Nielsen K.F."/>
            <person name="Lyhne E.K."/>
            <person name="Kogle M.E."/>
            <person name="Kuo A."/>
            <person name="Riley R."/>
            <person name="Clum A."/>
            <person name="Nolan M."/>
            <person name="Lipzen A."/>
            <person name="Salamov A."/>
            <person name="Henrissat B."/>
            <person name="Wiebenga A."/>
            <person name="De Vries R.P."/>
            <person name="Grigoriev I.V."/>
            <person name="Mortensen U.H."/>
            <person name="Andersen M.R."/>
            <person name="Baker S.E."/>
        </authorList>
    </citation>
    <scope>NUCLEOTIDE SEQUENCE [LARGE SCALE GENOMIC DNA]</scope>
    <source>
        <strain evidence="7 8">IBT 23096</strain>
    </source>
</reference>
<dbReference type="OrthoDB" id="201153at2759"/>
<gene>
    <name evidence="7" type="ORF">P170DRAFT_408739</name>
</gene>
<dbReference type="GO" id="GO:0016740">
    <property type="term" value="F:transferase activity"/>
    <property type="evidence" value="ECO:0007669"/>
    <property type="project" value="UniProtKB-KW"/>
</dbReference>
<dbReference type="InterPro" id="IPR051409">
    <property type="entry name" value="Atypical_kinase_ADCK"/>
</dbReference>
<keyword evidence="8" id="KW-1185">Reference proteome</keyword>
<evidence type="ECO:0000256" key="1">
    <source>
        <dbReference type="ARBA" id="ARBA00009670"/>
    </source>
</evidence>
<dbReference type="EMBL" id="MSFO01000004">
    <property type="protein sequence ID" value="PLB49458.1"/>
    <property type="molecule type" value="Genomic_DNA"/>
</dbReference>
<accession>A0A2I2G9C0</accession>
<proteinExistence type="inferred from homology"/>
<name>A0A2I2G9C0_9EURO</name>
<dbReference type="SUPFAM" id="SSF56112">
    <property type="entry name" value="Protein kinase-like (PK-like)"/>
    <property type="match status" value="1"/>
</dbReference>
<feature type="region of interest" description="Disordered" evidence="5">
    <location>
        <begin position="66"/>
        <end position="163"/>
    </location>
</feature>
<dbReference type="Proteomes" id="UP000234275">
    <property type="component" value="Unassembled WGS sequence"/>
</dbReference>
<keyword evidence="2" id="KW-0808">Transferase</keyword>
<dbReference type="GO" id="GO:0005524">
    <property type="term" value="F:ATP binding"/>
    <property type="evidence" value="ECO:0007669"/>
    <property type="project" value="UniProtKB-KW"/>
</dbReference>
<dbReference type="PANTHER" id="PTHR43851:SF3">
    <property type="entry name" value="COENZYME Q8"/>
    <property type="match status" value="1"/>
</dbReference>
<feature type="domain" description="ABC1 atypical kinase-like" evidence="6">
    <location>
        <begin position="346"/>
        <end position="587"/>
    </location>
</feature>
<feature type="compositionally biased region" description="Polar residues" evidence="5">
    <location>
        <begin position="123"/>
        <end position="147"/>
    </location>
</feature>